<dbReference type="HOGENOM" id="CLU_139698_6_4_11"/>
<comment type="function">
    <text evidence="8">Ferredoxins are iron-sulfur proteins that transfer electrons in a wide variety of metabolic reactions.</text>
</comment>
<organism evidence="10 11">
    <name type="scientific">Olsenella uli (strain ATCC 49627 / DSM 7084 / CCUG 31166 / CIP 109912 / JCM 12494 / LMG 11480 / NCIMB 702895 / VPI D76D-27C)</name>
    <name type="common">Lactobacillus uli</name>
    <dbReference type="NCBI Taxonomy" id="633147"/>
    <lineage>
        <taxon>Bacteria</taxon>
        <taxon>Bacillati</taxon>
        <taxon>Actinomycetota</taxon>
        <taxon>Coriobacteriia</taxon>
        <taxon>Coriobacteriales</taxon>
        <taxon>Atopobiaceae</taxon>
        <taxon>Olsenella</taxon>
    </lineage>
</organism>
<keyword evidence="4 8" id="KW-0249">Electron transport</keyword>
<reference evidence="10 11" key="1">
    <citation type="journal article" date="2010" name="Stand. Genomic Sci.">
        <title>Complete genome sequence of Olsenella uli type strain (VPI D76D-27C).</title>
        <authorList>
            <person name="Goker M."/>
            <person name="Held B."/>
            <person name="Lucas S."/>
            <person name="Nolan M."/>
            <person name="Yasawong M."/>
            <person name="Glavina Del Rio T."/>
            <person name="Tice H."/>
            <person name="Cheng J.F."/>
            <person name="Bruce D."/>
            <person name="Detter J.C."/>
            <person name="Tapia R."/>
            <person name="Han C."/>
            <person name="Goodwin L."/>
            <person name="Pitluck S."/>
            <person name="Liolios K."/>
            <person name="Ivanova N."/>
            <person name="Mavromatis K."/>
            <person name="Mikhailova N."/>
            <person name="Pati A."/>
            <person name="Chen A."/>
            <person name="Palaniappan K."/>
            <person name="Land M."/>
            <person name="Hauser L."/>
            <person name="Chang Y.J."/>
            <person name="Jeffries C.D."/>
            <person name="Rohde M."/>
            <person name="Sikorski J."/>
            <person name="Pukall R."/>
            <person name="Woyke T."/>
            <person name="Bristow J."/>
            <person name="Eisen J.A."/>
            <person name="Markowitz V."/>
            <person name="Hugenholtz P."/>
            <person name="Kyrpides N.C."/>
            <person name="Klenk H.P."/>
            <person name="Lapidus A."/>
        </authorList>
    </citation>
    <scope>NUCLEOTIDE SEQUENCE [LARGE SCALE GENOMIC DNA]</scope>
    <source>
        <strain evidence="11">ATCC 49627 / DSM 7084 / CIP 109912 / JCM 12494 / NCIMB 702895 / VPI D76D-27C</strain>
    </source>
</reference>
<dbReference type="AlphaFoldDB" id="E1QZY2"/>
<dbReference type="InterPro" id="IPR017896">
    <property type="entry name" value="4Fe4S_Fe-S-bd"/>
</dbReference>
<dbReference type="KEGG" id="ols:Olsu_0833"/>
<evidence type="ECO:0000259" key="9">
    <source>
        <dbReference type="PROSITE" id="PS51379"/>
    </source>
</evidence>
<name>E1QZY2_OLSUV</name>
<evidence type="ECO:0000256" key="6">
    <source>
        <dbReference type="ARBA" id="ARBA00023014"/>
    </source>
</evidence>
<accession>E1QZY2</accession>
<dbReference type="eggNOG" id="COG1141">
    <property type="taxonomic scope" value="Bacteria"/>
</dbReference>
<evidence type="ECO:0000256" key="2">
    <source>
        <dbReference type="ARBA" id="ARBA00022448"/>
    </source>
</evidence>
<dbReference type="PANTHER" id="PTHR36923">
    <property type="entry name" value="FERREDOXIN"/>
    <property type="match status" value="1"/>
</dbReference>
<keyword evidence="11" id="KW-1185">Reference proteome</keyword>
<dbReference type="EMBL" id="CP002106">
    <property type="protein sequence ID" value="ADK67946.1"/>
    <property type="molecule type" value="Genomic_DNA"/>
</dbReference>
<dbReference type="InterPro" id="IPR051269">
    <property type="entry name" value="Fe-S_cluster_ET"/>
</dbReference>
<keyword evidence="7" id="KW-0003">3Fe-4S</keyword>
<dbReference type="GO" id="GO:0005506">
    <property type="term" value="F:iron ion binding"/>
    <property type="evidence" value="ECO:0007669"/>
    <property type="project" value="UniProtKB-UniRule"/>
</dbReference>
<comment type="cofactor">
    <cofactor evidence="1">
        <name>[3Fe-4S] cluster</name>
        <dbReference type="ChEBI" id="CHEBI:21137"/>
    </cofactor>
</comment>
<dbReference type="InterPro" id="IPR001080">
    <property type="entry name" value="3Fe4S_ferredoxin"/>
</dbReference>
<gene>
    <name evidence="10" type="ordered locus">Olsu_0833</name>
</gene>
<proteinExistence type="predicted"/>
<dbReference type="GO" id="GO:0051538">
    <property type="term" value="F:3 iron, 4 sulfur cluster binding"/>
    <property type="evidence" value="ECO:0007669"/>
    <property type="project" value="UniProtKB-KW"/>
</dbReference>
<evidence type="ECO:0000256" key="4">
    <source>
        <dbReference type="ARBA" id="ARBA00022982"/>
    </source>
</evidence>
<sequence>MGKGPKVLSVGEEFIMKATVNEDCIGCGLCESTCDAVFAIGDEGIAEVVVDEVPEESEDAAQEAADNCPVSAIGIE</sequence>
<evidence type="ECO:0000313" key="11">
    <source>
        <dbReference type="Proteomes" id="UP000000333"/>
    </source>
</evidence>
<evidence type="ECO:0000313" key="10">
    <source>
        <dbReference type="EMBL" id="ADK67946.1"/>
    </source>
</evidence>
<dbReference type="PANTHER" id="PTHR36923:SF3">
    <property type="entry name" value="FERREDOXIN"/>
    <property type="match status" value="1"/>
</dbReference>
<keyword evidence="6 8" id="KW-0411">Iron-sulfur</keyword>
<dbReference type="Proteomes" id="UP000000333">
    <property type="component" value="Chromosome"/>
</dbReference>
<dbReference type="SUPFAM" id="SSF54862">
    <property type="entry name" value="4Fe-4S ferredoxins"/>
    <property type="match status" value="1"/>
</dbReference>
<dbReference type="GO" id="GO:0009055">
    <property type="term" value="F:electron transfer activity"/>
    <property type="evidence" value="ECO:0007669"/>
    <property type="project" value="UniProtKB-UniRule"/>
</dbReference>
<evidence type="ECO:0000256" key="3">
    <source>
        <dbReference type="ARBA" id="ARBA00022723"/>
    </source>
</evidence>
<feature type="domain" description="4Fe-4S ferredoxin-type" evidence="9">
    <location>
        <begin position="16"/>
        <end position="43"/>
    </location>
</feature>
<dbReference type="STRING" id="633147.Olsu_0833"/>
<keyword evidence="2 8" id="KW-0813">Transport</keyword>
<protein>
    <recommendedName>
        <fullName evidence="8">Ferredoxin</fullName>
    </recommendedName>
</protein>
<keyword evidence="3 8" id="KW-0479">Metal-binding</keyword>
<evidence type="ECO:0000256" key="1">
    <source>
        <dbReference type="ARBA" id="ARBA00001927"/>
    </source>
</evidence>
<evidence type="ECO:0000256" key="5">
    <source>
        <dbReference type="ARBA" id="ARBA00023004"/>
    </source>
</evidence>
<dbReference type="Pfam" id="PF13370">
    <property type="entry name" value="Fer4_13"/>
    <property type="match status" value="1"/>
</dbReference>
<dbReference type="PROSITE" id="PS51379">
    <property type="entry name" value="4FE4S_FER_2"/>
    <property type="match status" value="1"/>
</dbReference>
<evidence type="ECO:0000256" key="8">
    <source>
        <dbReference type="RuleBase" id="RU368020"/>
    </source>
</evidence>
<keyword evidence="5 8" id="KW-0408">Iron</keyword>
<dbReference type="PRINTS" id="PR00352">
    <property type="entry name" value="3FE4SFRDOXIN"/>
</dbReference>
<dbReference type="Gene3D" id="3.30.70.20">
    <property type="match status" value="1"/>
</dbReference>
<evidence type="ECO:0000256" key="7">
    <source>
        <dbReference type="ARBA" id="ARBA00023291"/>
    </source>
</evidence>